<keyword evidence="3" id="KW-1185">Reference proteome</keyword>
<evidence type="ECO:0000313" key="3">
    <source>
        <dbReference type="Proteomes" id="UP000322294"/>
    </source>
</evidence>
<sequence>MSKQMKIIILFILIWFGLPIIKNLYDSRVKTIDEAVDLNLDKVHMVEIIYNNQSKVIQDKENITELISFFRKY</sequence>
<reference evidence="2 3" key="1">
    <citation type="submission" date="2019-07" db="EMBL/GenBank/DDBJ databases">
        <title>Genomic Encyclopedia of Type Strains, Phase I: the one thousand microbial genomes (KMG-I) project.</title>
        <authorList>
            <person name="Kyrpides N."/>
        </authorList>
    </citation>
    <scope>NUCLEOTIDE SEQUENCE [LARGE SCALE GENOMIC DNA]</scope>
    <source>
        <strain evidence="2 3">DSM 16647</strain>
    </source>
</reference>
<dbReference type="AlphaFoldDB" id="A0A5S5AUH7"/>
<evidence type="ECO:0000256" key="1">
    <source>
        <dbReference type="SAM" id="Phobius"/>
    </source>
</evidence>
<name>A0A5S5AUH7_9FIRM</name>
<accession>A0A5S5AUH7</accession>
<feature type="transmembrane region" description="Helical" evidence="1">
    <location>
        <begin position="7"/>
        <end position="25"/>
    </location>
</feature>
<evidence type="ECO:0000313" key="2">
    <source>
        <dbReference type="EMBL" id="TYP56117.1"/>
    </source>
</evidence>
<organism evidence="2 3">
    <name type="scientific">Thermosediminibacter litoriperuensis</name>
    <dbReference type="NCBI Taxonomy" id="291989"/>
    <lineage>
        <taxon>Bacteria</taxon>
        <taxon>Bacillati</taxon>
        <taxon>Bacillota</taxon>
        <taxon>Clostridia</taxon>
        <taxon>Thermosediminibacterales</taxon>
        <taxon>Thermosediminibacteraceae</taxon>
        <taxon>Thermosediminibacter</taxon>
    </lineage>
</organism>
<dbReference type="Proteomes" id="UP000322294">
    <property type="component" value="Unassembled WGS sequence"/>
</dbReference>
<dbReference type="EMBL" id="VNHO01000009">
    <property type="protein sequence ID" value="TYP56117.1"/>
    <property type="molecule type" value="Genomic_DNA"/>
</dbReference>
<keyword evidence="1" id="KW-1133">Transmembrane helix</keyword>
<protein>
    <submittedName>
        <fullName evidence="2">Uncharacterized protein</fullName>
    </submittedName>
</protein>
<keyword evidence="1" id="KW-0472">Membrane</keyword>
<proteinExistence type="predicted"/>
<comment type="caution">
    <text evidence="2">The sequence shown here is derived from an EMBL/GenBank/DDBJ whole genome shotgun (WGS) entry which is preliminary data.</text>
</comment>
<gene>
    <name evidence="2" type="ORF">LZ11_01038</name>
</gene>
<keyword evidence="1" id="KW-0812">Transmembrane</keyword>